<dbReference type="Pfam" id="PF00480">
    <property type="entry name" value="ROK"/>
    <property type="match status" value="1"/>
</dbReference>
<name>A0A250VSE3_STROL</name>
<comment type="similarity">
    <text evidence="1">Belongs to the ROK (NagC/XylR) family.</text>
</comment>
<dbReference type="Proteomes" id="UP000217446">
    <property type="component" value="Unassembled WGS sequence"/>
</dbReference>
<dbReference type="InterPro" id="IPR000600">
    <property type="entry name" value="ROK"/>
</dbReference>
<dbReference type="AlphaFoldDB" id="A0A250VSE3"/>
<evidence type="ECO:0000313" key="3">
    <source>
        <dbReference type="Proteomes" id="UP000217446"/>
    </source>
</evidence>
<dbReference type="Gene3D" id="3.30.420.40">
    <property type="match status" value="2"/>
</dbReference>
<keyword evidence="3" id="KW-1185">Reference proteome</keyword>
<dbReference type="STRING" id="1963.AQJ27_40445"/>
<proteinExistence type="inferred from homology"/>
<evidence type="ECO:0000256" key="1">
    <source>
        <dbReference type="ARBA" id="ARBA00006479"/>
    </source>
</evidence>
<keyword evidence="2" id="KW-0418">Kinase</keyword>
<comment type="caution">
    <text evidence="2">The sequence shown here is derived from an EMBL/GenBank/DDBJ whole genome shotgun (WGS) entry which is preliminary data.</text>
</comment>
<gene>
    <name evidence="2" type="ORF">SO3561_08510</name>
</gene>
<dbReference type="PANTHER" id="PTHR18964:SF169">
    <property type="entry name" value="N-ACETYLMANNOSAMINE KINASE"/>
    <property type="match status" value="1"/>
</dbReference>
<protein>
    <submittedName>
        <fullName evidence="2">Glucokinase</fullName>
    </submittedName>
</protein>
<dbReference type="EMBL" id="BDQI01000030">
    <property type="protein sequence ID" value="GAX56942.1"/>
    <property type="molecule type" value="Genomic_DNA"/>
</dbReference>
<dbReference type="RefSeq" id="WP_067380518.1">
    <property type="nucleotide sequence ID" value="NZ_BDQI01000030.1"/>
</dbReference>
<dbReference type="CDD" id="cd23763">
    <property type="entry name" value="ASKHA_ATPase_ROK"/>
    <property type="match status" value="1"/>
</dbReference>
<keyword evidence="2" id="KW-0808">Transferase</keyword>
<accession>A0A250VSE3</accession>
<dbReference type="GO" id="GO:0016301">
    <property type="term" value="F:kinase activity"/>
    <property type="evidence" value="ECO:0007669"/>
    <property type="project" value="UniProtKB-KW"/>
</dbReference>
<sequence>MIPVLEIGGTHVTAALVDPRDGRVTSRTREPLDADGDAEDILGIVRHCADGLSVPPGARWGVAVPGPFDYARGIALFKGVGKFEALYGMDVRAALLDGLRQCPGDVVFLNDAHAFLTGEWSAGTVRGHRRAVGITLGTGVGSAFLADGRICDHGPGVPPEGRMDLTEIDDRPLEDTVSRRAILARYGDPAADVHDIAERARAGEERARRALDDAFTRLGAVLGPRLLAFGATALVVGGSMARSWDLVAPALSTGLVTGGWTPDDPRADARRTRAMKPAGPAGDAALVGAARAAVA</sequence>
<organism evidence="2 3">
    <name type="scientific">Streptomyces olivochromogenes</name>
    <dbReference type="NCBI Taxonomy" id="1963"/>
    <lineage>
        <taxon>Bacteria</taxon>
        <taxon>Bacillati</taxon>
        <taxon>Actinomycetota</taxon>
        <taxon>Actinomycetes</taxon>
        <taxon>Kitasatosporales</taxon>
        <taxon>Streptomycetaceae</taxon>
        <taxon>Streptomyces</taxon>
    </lineage>
</organism>
<dbReference type="SUPFAM" id="SSF53067">
    <property type="entry name" value="Actin-like ATPase domain"/>
    <property type="match status" value="1"/>
</dbReference>
<dbReference type="InterPro" id="IPR043129">
    <property type="entry name" value="ATPase_NBD"/>
</dbReference>
<dbReference type="PANTHER" id="PTHR18964">
    <property type="entry name" value="ROK (REPRESSOR, ORF, KINASE) FAMILY"/>
    <property type="match status" value="1"/>
</dbReference>
<evidence type="ECO:0000313" key="2">
    <source>
        <dbReference type="EMBL" id="GAX56942.1"/>
    </source>
</evidence>
<reference evidence="3" key="1">
    <citation type="submission" date="2017-05" db="EMBL/GenBank/DDBJ databases">
        <title>Streptomyces olivochromogenes NBRC 3561 whole genome shotgun sequence.</title>
        <authorList>
            <person name="Dohra H."/>
            <person name="Kodani S."/>
        </authorList>
    </citation>
    <scope>NUCLEOTIDE SEQUENCE [LARGE SCALE GENOMIC DNA]</scope>
    <source>
        <strain evidence="3">NBRC 3561</strain>
    </source>
</reference>